<keyword evidence="4" id="KW-1185">Reference proteome</keyword>
<dbReference type="PANTHER" id="PTHR46401">
    <property type="entry name" value="GLYCOSYLTRANSFERASE WBBK-RELATED"/>
    <property type="match status" value="1"/>
</dbReference>
<dbReference type="SUPFAM" id="SSF53756">
    <property type="entry name" value="UDP-Glycosyltransferase/glycogen phosphorylase"/>
    <property type="match status" value="1"/>
</dbReference>
<proteinExistence type="predicted"/>
<gene>
    <name evidence="3" type="ORF">F6V30_09730</name>
</gene>
<evidence type="ECO:0000256" key="1">
    <source>
        <dbReference type="ARBA" id="ARBA00022679"/>
    </source>
</evidence>
<accession>A0ABQ6TPS3</accession>
<protein>
    <submittedName>
        <fullName evidence="3">Glycosyltransferase family 4 protein</fullName>
    </submittedName>
</protein>
<dbReference type="CDD" id="cd03801">
    <property type="entry name" value="GT4_PimA-like"/>
    <property type="match status" value="1"/>
</dbReference>
<reference evidence="3 4" key="1">
    <citation type="journal article" date="2020" name="Microorganisms">
        <title>Description of Three Novel Members in the Family Geobacteraceae, Oryzomonas japonicum gen. nov., sp. nov., Oryzomonas sagensis sp. nov., and Oryzomonas ruber sp. nov.</title>
        <authorList>
            <person name="Xu Z."/>
            <person name="Masuda Y."/>
            <person name="Hayakawa C."/>
            <person name="Ushijima N."/>
            <person name="Kawano K."/>
            <person name="Shiratori Y."/>
            <person name="Senoo K."/>
            <person name="Itoh H."/>
        </authorList>
    </citation>
    <scope>NUCLEOTIDE SEQUENCE [LARGE SCALE GENOMIC DNA]</scope>
    <source>
        <strain evidence="3 4">Red100</strain>
    </source>
</reference>
<evidence type="ECO:0000313" key="3">
    <source>
        <dbReference type="EMBL" id="KAB0670613.1"/>
    </source>
</evidence>
<evidence type="ECO:0000313" key="4">
    <source>
        <dbReference type="Proteomes" id="UP000798046"/>
    </source>
</evidence>
<dbReference type="EMBL" id="VZRA01000002">
    <property type="protein sequence ID" value="KAB0670613.1"/>
    <property type="molecule type" value="Genomic_DNA"/>
</dbReference>
<sequence length="374" mass="41739">MNVLFQSRQTLFTVPGGDTIQLLKTKEYLERAGVRVGISTELEPDVAPYDVVHLFNLTRPQEIYLQALNAKKQHKKVVLSTIYMSYAEYDRHARRGMLGLLANALSWGQMEYLKIMARAVKNSEITKGTGHILLKGYRPLLESILDMVDVLLPNSESERKRLMKDFSKAGAKNHVIVPNSVDIGLFDPGTATVAREIEPYRGCILCVARIEGRKCQLDLVRAAKELPWPLVLVGKPAPNHGAYFEQIKREAGPNVHVIGEVDHNLLPHYYKAAKVHALVSWMETTGLSSLEAGAMGCNLVITNKGDTRDYFRDYAFYCAPDSVGSIRLALAKAYEAPVDPALRKHILANFTWEKTAEKTLEGYKMALGIKEGLS</sequence>
<dbReference type="Proteomes" id="UP000798046">
    <property type="component" value="Unassembled WGS sequence"/>
</dbReference>
<comment type="caution">
    <text evidence="3">The sequence shown here is derived from an EMBL/GenBank/DDBJ whole genome shotgun (WGS) entry which is preliminary data.</text>
</comment>
<dbReference type="PANTHER" id="PTHR46401:SF2">
    <property type="entry name" value="GLYCOSYLTRANSFERASE WBBK-RELATED"/>
    <property type="match status" value="1"/>
</dbReference>
<dbReference type="InterPro" id="IPR001296">
    <property type="entry name" value="Glyco_trans_1"/>
</dbReference>
<evidence type="ECO:0000259" key="2">
    <source>
        <dbReference type="Pfam" id="PF00534"/>
    </source>
</evidence>
<organism evidence="3 4">
    <name type="scientific">Oryzomonas sagensis</name>
    <dbReference type="NCBI Taxonomy" id="2603857"/>
    <lineage>
        <taxon>Bacteria</taxon>
        <taxon>Pseudomonadati</taxon>
        <taxon>Thermodesulfobacteriota</taxon>
        <taxon>Desulfuromonadia</taxon>
        <taxon>Geobacterales</taxon>
        <taxon>Geobacteraceae</taxon>
        <taxon>Oryzomonas</taxon>
    </lineage>
</organism>
<keyword evidence="1" id="KW-0808">Transferase</keyword>
<name>A0ABQ6TPS3_9BACT</name>
<feature type="domain" description="Glycosyl transferase family 1" evidence="2">
    <location>
        <begin position="203"/>
        <end position="337"/>
    </location>
</feature>
<dbReference type="Gene3D" id="3.40.50.2000">
    <property type="entry name" value="Glycogen Phosphorylase B"/>
    <property type="match status" value="2"/>
</dbReference>
<dbReference type="Pfam" id="PF00534">
    <property type="entry name" value="Glycos_transf_1"/>
    <property type="match status" value="1"/>
</dbReference>